<sequence>MKKVIFSIALFTTVFSFAQKDELKVLKKLYAKDKLTVEEYSQFKETLTKLESVASLEEDKISVEFYKGMSPLLQLSTLGEQPSPAQIAKIMNPSSLNQIVKGIKNTLDFETKSGKKVYTDDIHETLNWFKPMLQQSALMLNDAKKFKEASVLFYNLYQLDTNDVANLENAAILAVQGDDFELGSTYYKEIQKVGFKGSGLQKFQSTELDVAKIIAYISFQKKDYEQAKKDYALVNQLNSDDVESQINEANCYYYLNDLTTYKAKISAVLAKDPNNATLQFNVGYLMLSDDAKLVEEINANLKNDKKYNELTAKRKEMFKNAMPYFEKSYQLDASNADCKAILKTCYEILGMKDKAAILK</sequence>
<evidence type="ECO:0000313" key="1">
    <source>
        <dbReference type="EMBL" id="WMW77234.1"/>
    </source>
</evidence>
<evidence type="ECO:0008006" key="3">
    <source>
        <dbReference type="Google" id="ProtNLM"/>
    </source>
</evidence>
<dbReference type="InterPro" id="IPR011990">
    <property type="entry name" value="TPR-like_helical_dom_sf"/>
</dbReference>
<reference evidence="1" key="1">
    <citation type="submission" date="2023-09" db="EMBL/GenBank/DDBJ databases">
        <title>Flavobacterium sp. 20NA77.7 isolated from freshwater.</title>
        <authorList>
            <person name="Le V."/>
            <person name="Ko S.-R."/>
            <person name="Ahn C.-Y."/>
            <person name="Oh H.-M."/>
        </authorList>
    </citation>
    <scope>NUCLEOTIDE SEQUENCE</scope>
    <source>
        <strain evidence="1">20NA77.7</strain>
    </source>
</reference>
<dbReference type="Gene3D" id="1.25.40.10">
    <property type="entry name" value="Tetratricopeptide repeat domain"/>
    <property type="match status" value="1"/>
</dbReference>
<dbReference type="Proteomes" id="UP001180481">
    <property type="component" value="Chromosome"/>
</dbReference>
<dbReference type="EMBL" id="CP133721">
    <property type="protein sequence ID" value="WMW77234.1"/>
    <property type="molecule type" value="Genomic_DNA"/>
</dbReference>
<accession>A0ABY9R7V5</accession>
<keyword evidence="2" id="KW-1185">Reference proteome</keyword>
<organism evidence="1 2">
    <name type="scientific">Flavobacterium nakdongensis</name>
    <dbReference type="NCBI Taxonomy" id="3073563"/>
    <lineage>
        <taxon>Bacteria</taxon>
        <taxon>Pseudomonadati</taxon>
        <taxon>Bacteroidota</taxon>
        <taxon>Flavobacteriia</taxon>
        <taxon>Flavobacteriales</taxon>
        <taxon>Flavobacteriaceae</taxon>
        <taxon>Flavobacterium</taxon>
    </lineage>
</organism>
<proteinExistence type="predicted"/>
<protein>
    <recommendedName>
        <fullName evidence="3">Tetratricopeptide repeat-containing protein</fullName>
    </recommendedName>
</protein>
<gene>
    <name evidence="1" type="ORF">RF683_06965</name>
</gene>
<evidence type="ECO:0000313" key="2">
    <source>
        <dbReference type="Proteomes" id="UP001180481"/>
    </source>
</evidence>
<dbReference type="RefSeq" id="WP_309531615.1">
    <property type="nucleotide sequence ID" value="NZ_CP133721.1"/>
</dbReference>
<dbReference type="SUPFAM" id="SSF48452">
    <property type="entry name" value="TPR-like"/>
    <property type="match status" value="1"/>
</dbReference>
<name>A0ABY9R7V5_9FLAO</name>